<feature type="transmembrane region" description="Helical" evidence="1">
    <location>
        <begin position="51"/>
        <end position="70"/>
    </location>
</feature>
<gene>
    <name evidence="2" type="ORF">CEXT_566741</name>
</gene>
<evidence type="ECO:0000256" key="1">
    <source>
        <dbReference type="SAM" id="Phobius"/>
    </source>
</evidence>
<name>A0AAV4W8R8_CAEEX</name>
<organism evidence="2 3">
    <name type="scientific">Caerostris extrusa</name>
    <name type="common">Bark spider</name>
    <name type="synonym">Caerostris bankana</name>
    <dbReference type="NCBI Taxonomy" id="172846"/>
    <lineage>
        <taxon>Eukaryota</taxon>
        <taxon>Metazoa</taxon>
        <taxon>Ecdysozoa</taxon>
        <taxon>Arthropoda</taxon>
        <taxon>Chelicerata</taxon>
        <taxon>Arachnida</taxon>
        <taxon>Araneae</taxon>
        <taxon>Araneomorphae</taxon>
        <taxon>Entelegynae</taxon>
        <taxon>Araneoidea</taxon>
        <taxon>Araneidae</taxon>
        <taxon>Caerostris</taxon>
    </lineage>
</organism>
<reference evidence="2 3" key="1">
    <citation type="submission" date="2021-06" db="EMBL/GenBank/DDBJ databases">
        <title>Caerostris extrusa draft genome.</title>
        <authorList>
            <person name="Kono N."/>
            <person name="Arakawa K."/>
        </authorList>
    </citation>
    <scope>NUCLEOTIDE SEQUENCE [LARGE SCALE GENOMIC DNA]</scope>
</reference>
<comment type="caution">
    <text evidence="2">The sequence shown here is derived from an EMBL/GenBank/DDBJ whole genome shotgun (WGS) entry which is preliminary data.</text>
</comment>
<keyword evidence="3" id="KW-1185">Reference proteome</keyword>
<evidence type="ECO:0000313" key="3">
    <source>
        <dbReference type="Proteomes" id="UP001054945"/>
    </source>
</evidence>
<evidence type="ECO:0000313" key="2">
    <source>
        <dbReference type="EMBL" id="GIY77700.1"/>
    </source>
</evidence>
<dbReference type="Proteomes" id="UP001054945">
    <property type="component" value="Unassembled WGS sequence"/>
</dbReference>
<proteinExistence type="predicted"/>
<keyword evidence="1" id="KW-1133">Transmembrane helix</keyword>
<keyword evidence="1" id="KW-0472">Membrane</keyword>
<protein>
    <submittedName>
        <fullName evidence="2">Uncharacterized protein</fullName>
    </submittedName>
</protein>
<dbReference type="AlphaFoldDB" id="A0AAV4W8R8"/>
<keyword evidence="1" id="KW-0812">Transmembrane</keyword>
<accession>A0AAV4W8R8</accession>
<sequence length="74" mass="8157">MGEGKVSGHVLFNVCLCTRECFCAEPANTPNSTPNCSPKRLLLRDSWDRELIGLGMVWAVIAVRIAAHYCSALY</sequence>
<dbReference type="EMBL" id="BPLR01015663">
    <property type="protein sequence ID" value="GIY77700.1"/>
    <property type="molecule type" value="Genomic_DNA"/>
</dbReference>